<dbReference type="GO" id="GO:0004674">
    <property type="term" value="F:protein serine/threonine kinase activity"/>
    <property type="evidence" value="ECO:0007669"/>
    <property type="project" value="UniProtKB-KW"/>
</dbReference>
<dbReference type="Pfam" id="PF00069">
    <property type="entry name" value="Pkinase"/>
    <property type="match status" value="1"/>
</dbReference>
<dbReference type="AlphaFoldDB" id="A0A8K0DQN0"/>
<organism evidence="7 8">
    <name type="scientific">Rhamnella rubrinervis</name>
    <dbReference type="NCBI Taxonomy" id="2594499"/>
    <lineage>
        <taxon>Eukaryota</taxon>
        <taxon>Viridiplantae</taxon>
        <taxon>Streptophyta</taxon>
        <taxon>Embryophyta</taxon>
        <taxon>Tracheophyta</taxon>
        <taxon>Spermatophyta</taxon>
        <taxon>Magnoliopsida</taxon>
        <taxon>eudicotyledons</taxon>
        <taxon>Gunneridae</taxon>
        <taxon>Pentapetalae</taxon>
        <taxon>rosids</taxon>
        <taxon>fabids</taxon>
        <taxon>Rosales</taxon>
        <taxon>Rhamnaceae</taxon>
        <taxon>rhamnoid group</taxon>
        <taxon>Rhamneae</taxon>
        <taxon>Rhamnella</taxon>
    </lineage>
</organism>
<evidence type="ECO:0000259" key="6">
    <source>
        <dbReference type="PROSITE" id="PS50011"/>
    </source>
</evidence>
<protein>
    <recommendedName>
        <fullName evidence="1">non-specific serine/threonine protein kinase</fullName>
        <ecNumber evidence="1">2.7.11.1</ecNumber>
    </recommendedName>
</protein>
<dbReference type="InterPro" id="IPR008271">
    <property type="entry name" value="Ser/Thr_kinase_AS"/>
</dbReference>
<dbReference type="OrthoDB" id="1734810at2759"/>
<keyword evidence="3" id="KW-0418">Kinase</keyword>
<sequence length="290" mass="33298">MDERRSRNGSNTYQSSSSLMSLMIKQGDKTYIINTNIYVRMRGRPTKILSGLLYLHSHDLLVIHRDLKCDNIFVNGNQREVKIGDLGLAAILKKSHATHCVGMPEFMAPEVYEEAYCELVDIYSFGMCILEMFTFEYPYSKCTHPAQIYKKVVSDKLISLALLAHQAKPVVSLSRQAKAKVREYDLRPVDYGRELDDMGLLIKQSLFDLHCCSGSFSNGYSNGFEAQNEWGYHPTEIEPYGIKLFEHHYDEHCEETGISIKGDRREDGRIFLRLRIADKEGRISMTLFQT</sequence>
<name>A0A8K0DQN0_9ROSA</name>
<comment type="catalytic activity">
    <reaction evidence="4">
        <text>L-threonyl-[protein] + ATP = O-phospho-L-threonyl-[protein] + ADP + H(+)</text>
        <dbReference type="Rhea" id="RHEA:46608"/>
        <dbReference type="Rhea" id="RHEA-COMP:11060"/>
        <dbReference type="Rhea" id="RHEA-COMP:11605"/>
        <dbReference type="ChEBI" id="CHEBI:15378"/>
        <dbReference type="ChEBI" id="CHEBI:30013"/>
        <dbReference type="ChEBI" id="CHEBI:30616"/>
        <dbReference type="ChEBI" id="CHEBI:61977"/>
        <dbReference type="ChEBI" id="CHEBI:456216"/>
        <dbReference type="EC" id="2.7.11.1"/>
    </reaction>
</comment>
<proteinExistence type="predicted"/>
<dbReference type="InterPro" id="IPR011009">
    <property type="entry name" value="Kinase-like_dom_sf"/>
</dbReference>
<evidence type="ECO:0000256" key="2">
    <source>
        <dbReference type="ARBA" id="ARBA00022527"/>
    </source>
</evidence>
<accession>A0A8K0DQN0</accession>
<comment type="catalytic activity">
    <reaction evidence="5">
        <text>L-seryl-[protein] + ATP = O-phospho-L-seryl-[protein] + ADP + H(+)</text>
        <dbReference type="Rhea" id="RHEA:17989"/>
        <dbReference type="Rhea" id="RHEA-COMP:9863"/>
        <dbReference type="Rhea" id="RHEA-COMP:11604"/>
        <dbReference type="ChEBI" id="CHEBI:15378"/>
        <dbReference type="ChEBI" id="CHEBI:29999"/>
        <dbReference type="ChEBI" id="CHEBI:30616"/>
        <dbReference type="ChEBI" id="CHEBI:83421"/>
        <dbReference type="ChEBI" id="CHEBI:456216"/>
        <dbReference type="EC" id="2.7.11.1"/>
    </reaction>
</comment>
<dbReference type="InterPro" id="IPR000719">
    <property type="entry name" value="Prot_kinase_dom"/>
</dbReference>
<evidence type="ECO:0000256" key="4">
    <source>
        <dbReference type="ARBA" id="ARBA00047899"/>
    </source>
</evidence>
<dbReference type="PROSITE" id="PS50011">
    <property type="entry name" value="PROTEIN_KINASE_DOM"/>
    <property type="match status" value="1"/>
</dbReference>
<dbReference type="Gene3D" id="1.10.510.10">
    <property type="entry name" value="Transferase(Phosphotransferase) domain 1"/>
    <property type="match status" value="1"/>
</dbReference>
<gene>
    <name evidence="7" type="ORF">FNV43_RR27104</name>
</gene>
<dbReference type="InterPro" id="IPR050588">
    <property type="entry name" value="WNK_Ser-Thr_kinase"/>
</dbReference>
<keyword evidence="8" id="KW-1185">Reference proteome</keyword>
<evidence type="ECO:0000256" key="1">
    <source>
        <dbReference type="ARBA" id="ARBA00012513"/>
    </source>
</evidence>
<dbReference type="GO" id="GO:0005524">
    <property type="term" value="F:ATP binding"/>
    <property type="evidence" value="ECO:0007669"/>
    <property type="project" value="InterPro"/>
</dbReference>
<evidence type="ECO:0000313" key="8">
    <source>
        <dbReference type="Proteomes" id="UP000796880"/>
    </source>
</evidence>
<dbReference type="EMBL" id="VOIH02000012">
    <property type="protein sequence ID" value="KAF3432364.1"/>
    <property type="molecule type" value="Genomic_DNA"/>
</dbReference>
<evidence type="ECO:0000313" key="7">
    <source>
        <dbReference type="EMBL" id="KAF3432364.1"/>
    </source>
</evidence>
<dbReference type="SUPFAM" id="SSF56112">
    <property type="entry name" value="Protein kinase-like (PK-like)"/>
    <property type="match status" value="1"/>
</dbReference>
<keyword evidence="2" id="KW-0723">Serine/threonine-protein kinase</keyword>
<comment type="caution">
    <text evidence="7">The sequence shown here is derived from an EMBL/GenBank/DDBJ whole genome shotgun (WGS) entry which is preliminary data.</text>
</comment>
<feature type="domain" description="Protein kinase" evidence="6">
    <location>
        <begin position="1"/>
        <end position="201"/>
    </location>
</feature>
<keyword evidence="3" id="KW-0808">Transferase</keyword>
<dbReference type="PROSITE" id="PS00108">
    <property type="entry name" value="PROTEIN_KINASE_ST"/>
    <property type="match status" value="1"/>
</dbReference>
<dbReference type="EC" id="2.7.11.1" evidence="1"/>
<evidence type="ECO:0000256" key="3">
    <source>
        <dbReference type="ARBA" id="ARBA00022777"/>
    </source>
</evidence>
<dbReference type="Proteomes" id="UP000796880">
    <property type="component" value="Unassembled WGS sequence"/>
</dbReference>
<reference evidence="7" key="1">
    <citation type="submission" date="2020-03" db="EMBL/GenBank/DDBJ databases">
        <title>A high-quality chromosome-level genome assembly of a woody plant with both climbing and erect habits, Rhamnella rubrinervis.</title>
        <authorList>
            <person name="Lu Z."/>
            <person name="Yang Y."/>
            <person name="Zhu X."/>
            <person name="Sun Y."/>
        </authorList>
    </citation>
    <scope>NUCLEOTIDE SEQUENCE</scope>
    <source>
        <strain evidence="7">BYM</strain>
        <tissue evidence="7">Leaf</tissue>
    </source>
</reference>
<dbReference type="SMART" id="SM00220">
    <property type="entry name" value="S_TKc"/>
    <property type="match status" value="1"/>
</dbReference>
<dbReference type="PANTHER" id="PTHR13902">
    <property type="entry name" value="SERINE/THREONINE-PROTEIN KINASE WNK WITH NO LYSINE -RELATED"/>
    <property type="match status" value="1"/>
</dbReference>
<evidence type="ECO:0000256" key="5">
    <source>
        <dbReference type="ARBA" id="ARBA00048679"/>
    </source>
</evidence>